<feature type="region of interest" description="Disordered" evidence="1">
    <location>
        <begin position="160"/>
        <end position="181"/>
    </location>
</feature>
<dbReference type="PANTHER" id="PTHR33384">
    <property type="entry name" value="EXPRESSED PROTEIN"/>
    <property type="match status" value="1"/>
</dbReference>
<dbReference type="EMBL" id="CM035407">
    <property type="protein sequence ID" value="KAH7443342.1"/>
    <property type="molecule type" value="Genomic_DNA"/>
</dbReference>
<keyword evidence="3" id="KW-1185">Reference proteome</keyword>
<dbReference type="OrthoDB" id="902328at2759"/>
<name>A0A8T2V7H9_CERRI</name>
<organism evidence="2 3">
    <name type="scientific">Ceratopteris richardii</name>
    <name type="common">Triangle waterfern</name>
    <dbReference type="NCBI Taxonomy" id="49495"/>
    <lineage>
        <taxon>Eukaryota</taxon>
        <taxon>Viridiplantae</taxon>
        <taxon>Streptophyta</taxon>
        <taxon>Embryophyta</taxon>
        <taxon>Tracheophyta</taxon>
        <taxon>Polypodiopsida</taxon>
        <taxon>Polypodiidae</taxon>
        <taxon>Polypodiales</taxon>
        <taxon>Pteridineae</taxon>
        <taxon>Pteridaceae</taxon>
        <taxon>Parkerioideae</taxon>
        <taxon>Ceratopteris</taxon>
    </lineage>
</organism>
<feature type="compositionally biased region" description="Polar residues" evidence="1">
    <location>
        <begin position="163"/>
        <end position="178"/>
    </location>
</feature>
<evidence type="ECO:0000256" key="1">
    <source>
        <dbReference type="SAM" id="MobiDB-lite"/>
    </source>
</evidence>
<evidence type="ECO:0000313" key="3">
    <source>
        <dbReference type="Proteomes" id="UP000825935"/>
    </source>
</evidence>
<protein>
    <submittedName>
        <fullName evidence="2">Uncharacterized protein</fullName>
    </submittedName>
</protein>
<sequence>MSSPCEGSNMALVQNISRLNPRELRGDISENSGLSARSRDRAEDKLVCPRPRRVTIMSVSTVESTTKIAWQRRSASSHMLDSEISLEIMDIFCSKDSAAHSSDFDYSNPFFSGSPPCRASNPIVHDAEFRQLRQKPVYLEKLDDKKSPVQDLVSCHRRLVSPASATPQSKQKISSPRYKSSPRVRIEGFDCSGHVFDCAGLDSRRQVPAMA</sequence>
<accession>A0A8T2V7H9</accession>
<dbReference type="PANTHER" id="PTHR33384:SF1">
    <property type="entry name" value="EXPRESSED PROTEIN"/>
    <property type="match status" value="1"/>
</dbReference>
<feature type="region of interest" description="Disordered" evidence="1">
    <location>
        <begin position="23"/>
        <end position="45"/>
    </location>
</feature>
<dbReference type="OMA" id="VEQGCTQ"/>
<dbReference type="AlphaFoldDB" id="A0A8T2V7H9"/>
<comment type="caution">
    <text evidence="2">The sequence shown here is derived from an EMBL/GenBank/DDBJ whole genome shotgun (WGS) entry which is preliminary data.</text>
</comment>
<evidence type="ECO:0000313" key="2">
    <source>
        <dbReference type="EMBL" id="KAH7443342.1"/>
    </source>
</evidence>
<proteinExistence type="predicted"/>
<gene>
    <name evidence="2" type="ORF">KP509_02G030000</name>
</gene>
<reference evidence="2" key="1">
    <citation type="submission" date="2021-08" db="EMBL/GenBank/DDBJ databases">
        <title>WGS assembly of Ceratopteris richardii.</title>
        <authorList>
            <person name="Marchant D.B."/>
            <person name="Chen G."/>
            <person name="Jenkins J."/>
            <person name="Shu S."/>
            <person name="Leebens-Mack J."/>
            <person name="Grimwood J."/>
            <person name="Schmutz J."/>
            <person name="Soltis P."/>
            <person name="Soltis D."/>
            <person name="Chen Z.-H."/>
        </authorList>
    </citation>
    <scope>NUCLEOTIDE SEQUENCE</scope>
    <source>
        <strain evidence="2">Whitten #5841</strain>
        <tissue evidence="2">Leaf</tissue>
    </source>
</reference>
<dbReference type="Proteomes" id="UP000825935">
    <property type="component" value="Chromosome 2"/>
</dbReference>